<dbReference type="RefSeq" id="WP_183395555.1">
    <property type="nucleotide sequence ID" value="NZ_JACIDR010000003.1"/>
</dbReference>
<gene>
    <name evidence="10" type="ORF">GGR24_002378</name>
</gene>
<dbReference type="AlphaFoldDB" id="A0A7W6D5W7"/>
<evidence type="ECO:0000256" key="7">
    <source>
        <dbReference type="ARBA" id="ARBA00023136"/>
    </source>
</evidence>
<feature type="transmembrane region" description="Helical" evidence="9">
    <location>
        <begin position="71"/>
        <end position="94"/>
    </location>
</feature>
<dbReference type="Pfam" id="PF01594">
    <property type="entry name" value="AI-2E_transport"/>
    <property type="match status" value="2"/>
</dbReference>
<reference evidence="10 11" key="1">
    <citation type="submission" date="2020-08" db="EMBL/GenBank/DDBJ databases">
        <title>Genomic Encyclopedia of Type Strains, Phase IV (KMG-IV): sequencing the most valuable type-strain genomes for metagenomic binning, comparative biology and taxonomic classification.</title>
        <authorList>
            <person name="Goeker M."/>
        </authorList>
    </citation>
    <scope>NUCLEOTIDE SEQUENCE [LARGE SCALE GENOMIC DNA]</scope>
    <source>
        <strain evidence="10 11">DSM 25481</strain>
    </source>
</reference>
<evidence type="ECO:0000256" key="9">
    <source>
        <dbReference type="SAM" id="Phobius"/>
    </source>
</evidence>
<evidence type="ECO:0000256" key="1">
    <source>
        <dbReference type="ARBA" id="ARBA00004651"/>
    </source>
</evidence>
<feature type="transmembrane region" description="Helical" evidence="9">
    <location>
        <begin position="343"/>
        <end position="368"/>
    </location>
</feature>
<comment type="caution">
    <text evidence="10">The sequence shown here is derived from an EMBL/GenBank/DDBJ whole genome shotgun (WGS) entry which is preliminary data.</text>
</comment>
<dbReference type="InterPro" id="IPR002549">
    <property type="entry name" value="AI-2E-like"/>
</dbReference>
<feature type="transmembrane region" description="Helical" evidence="9">
    <location>
        <begin position="244"/>
        <end position="272"/>
    </location>
</feature>
<keyword evidence="7 9" id="KW-0472">Membrane</keyword>
<accession>A0A7W6D5W7</accession>
<sequence>MQQLVAERIRRPGEGPLVVAAWSIVGAAVVGALYIGRDLLIPIALALLLSFVLSPLVSLAKRVRIPRSIAVVALVLMAFGVIVGLGAVLAGQVAQLAGDLPKYQSTMRAKVQSVGEMMGGGATLDRAADLLQDLGEELDRPKSSGQTFPTDGRPGSGKPQDPVPVQVRQPPPTAVENMRAVIEPLIHPLATTGVMIIFVIFILLQREDIRNRFMRLAGSQDIQRTTAALDDAARRLSRLLLTQLALNSAFGLVIGFGLAAIGVPSAALWGIMAAVLRFVPYIGAIIGALLPMALAAAVDPGWSSFLLTAAFFAVTEFTLAHLIEPMAFGRSTGLSPVAVVVSATFWTALWGPIGLVLSTPLTICLVVLGRHVPSLSFLDTLLGDRPALSPPEIFYQRMLARDPIEASEKAREVLQERSLSAYYEEVALPGLLLAQRDAERGALQAERLEALRSSVSELIEDLDSFDDTDPKDGEETLDPEAIDAIEHVETDASAADLTPGPQSAPRPDPAFRVRCVGARTPVEGAAAEIMAQLLNKHGLAPQLEDDDFLLTSGVVEMEAAGPSIVCVAFLDAEEAHVRLVVRRVRRRLPSAYVVAACWTSDERELPADDIRQAARADAVALSLRGVVERCLDEARRRSETRAAATQEERTAVSA</sequence>
<keyword evidence="5 9" id="KW-0812">Transmembrane</keyword>
<dbReference type="Proteomes" id="UP000528964">
    <property type="component" value="Unassembled WGS sequence"/>
</dbReference>
<comment type="subcellular location">
    <subcellularLocation>
        <location evidence="1">Cell membrane</location>
        <topology evidence="1">Multi-pass membrane protein</topology>
    </subcellularLocation>
</comment>
<evidence type="ECO:0000256" key="5">
    <source>
        <dbReference type="ARBA" id="ARBA00022692"/>
    </source>
</evidence>
<organism evidence="10 11">
    <name type="scientific">Hansschlegelia beijingensis</name>
    <dbReference type="NCBI Taxonomy" id="1133344"/>
    <lineage>
        <taxon>Bacteria</taxon>
        <taxon>Pseudomonadati</taxon>
        <taxon>Pseudomonadota</taxon>
        <taxon>Alphaproteobacteria</taxon>
        <taxon>Hyphomicrobiales</taxon>
        <taxon>Methylopilaceae</taxon>
        <taxon>Hansschlegelia</taxon>
    </lineage>
</organism>
<evidence type="ECO:0000256" key="4">
    <source>
        <dbReference type="ARBA" id="ARBA00022475"/>
    </source>
</evidence>
<dbReference type="PANTHER" id="PTHR21716:SF53">
    <property type="entry name" value="PERMEASE PERM-RELATED"/>
    <property type="match status" value="1"/>
</dbReference>
<dbReference type="PANTHER" id="PTHR21716">
    <property type="entry name" value="TRANSMEMBRANE PROTEIN"/>
    <property type="match status" value="1"/>
</dbReference>
<keyword evidence="3" id="KW-0813">Transport</keyword>
<feature type="region of interest" description="Disordered" evidence="8">
    <location>
        <begin position="138"/>
        <end position="167"/>
    </location>
</feature>
<keyword evidence="11" id="KW-1185">Reference proteome</keyword>
<evidence type="ECO:0000256" key="8">
    <source>
        <dbReference type="SAM" id="MobiDB-lite"/>
    </source>
</evidence>
<feature type="transmembrane region" description="Helical" evidence="9">
    <location>
        <begin position="185"/>
        <end position="204"/>
    </location>
</feature>
<keyword evidence="4" id="KW-1003">Cell membrane</keyword>
<evidence type="ECO:0000256" key="6">
    <source>
        <dbReference type="ARBA" id="ARBA00022989"/>
    </source>
</evidence>
<evidence type="ECO:0000313" key="10">
    <source>
        <dbReference type="EMBL" id="MBB3973708.1"/>
    </source>
</evidence>
<evidence type="ECO:0000313" key="11">
    <source>
        <dbReference type="Proteomes" id="UP000528964"/>
    </source>
</evidence>
<evidence type="ECO:0000256" key="2">
    <source>
        <dbReference type="ARBA" id="ARBA00009773"/>
    </source>
</evidence>
<feature type="transmembrane region" description="Helical" evidence="9">
    <location>
        <begin position="17"/>
        <end position="35"/>
    </location>
</feature>
<dbReference type="EMBL" id="JACIDR010000003">
    <property type="protein sequence ID" value="MBB3973708.1"/>
    <property type="molecule type" value="Genomic_DNA"/>
</dbReference>
<feature type="transmembrane region" description="Helical" evidence="9">
    <location>
        <begin position="278"/>
        <end position="298"/>
    </location>
</feature>
<name>A0A7W6D5W7_9HYPH</name>
<protein>
    <submittedName>
        <fullName evidence="10">Putative PurR-regulated permease PerM</fullName>
    </submittedName>
</protein>
<keyword evidence="6 9" id="KW-1133">Transmembrane helix</keyword>
<dbReference type="GO" id="GO:0005886">
    <property type="term" value="C:plasma membrane"/>
    <property type="evidence" value="ECO:0007669"/>
    <property type="project" value="UniProtKB-SubCell"/>
</dbReference>
<comment type="similarity">
    <text evidence="2">Belongs to the autoinducer-2 exporter (AI-2E) (TC 2.A.86) family.</text>
</comment>
<proteinExistence type="inferred from homology"/>
<feature type="transmembrane region" description="Helical" evidence="9">
    <location>
        <begin position="41"/>
        <end position="59"/>
    </location>
</feature>
<feature type="transmembrane region" description="Helical" evidence="9">
    <location>
        <begin position="305"/>
        <end position="323"/>
    </location>
</feature>
<evidence type="ECO:0000256" key="3">
    <source>
        <dbReference type="ARBA" id="ARBA00022448"/>
    </source>
</evidence>